<dbReference type="GO" id="GO:0050660">
    <property type="term" value="F:flavin adenine dinucleotide binding"/>
    <property type="evidence" value="ECO:0007669"/>
    <property type="project" value="InterPro"/>
</dbReference>
<dbReference type="GO" id="GO:0005886">
    <property type="term" value="C:plasma membrane"/>
    <property type="evidence" value="ECO:0007669"/>
    <property type="project" value="UniProtKB-SubCell"/>
</dbReference>
<dbReference type="FunFam" id="3.30.465.10:FF:000005">
    <property type="entry name" value="Integral membrane protein TerC"/>
    <property type="match status" value="1"/>
</dbReference>
<dbReference type="InterPro" id="IPR000644">
    <property type="entry name" value="CBS_dom"/>
</dbReference>
<evidence type="ECO:0000256" key="9">
    <source>
        <dbReference type="ARBA" id="ARBA00023136"/>
    </source>
</evidence>
<evidence type="ECO:0000313" key="16">
    <source>
        <dbReference type="EMBL" id="EBO9232253.1"/>
    </source>
</evidence>
<dbReference type="InterPro" id="IPR036318">
    <property type="entry name" value="FAD-bd_PCMH-like_sf"/>
</dbReference>
<dbReference type="PROSITE" id="PS51371">
    <property type="entry name" value="CBS"/>
    <property type="match status" value="2"/>
</dbReference>
<dbReference type="InterPro" id="IPR044751">
    <property type="entry name" value="Ion_transp-like_CBS"/>
</dbReference>
<dbReference type="InterPro" id="IPR016169">
    <property type="entry name" value="FAD-bd_PCMH_sub2"/>
</dbReference>
<evidence type="ECO:0000256" key="2">
    <source>
        <dbReference type="ARBA" id="ARBA00006337"/>
    </source>
</evidence>
<evidence type="ECO:0000256" key="10">
    <source>
        <dbReference type="ARBA" id="ARBA00068194"/>
    </source>
</evidence>
<keyword evidence="7 12" id="KW-1133">Transmembrane helix</keyword>
<comment type="similarity">
    <text evidence="2">Belongs to the UPF0053 family.</text>
</comment>
<feature type="transmembrane region" description="Helical" evidence="12">
    <location>
        <begin position="122"/>
        <end position="148"/>
    </location>
</feature>
<evidence type="ECO:0000256" key="11">
    <source>
        <dbReference type="PROSITE-ProRule" id="PRU00703"/>
    </source>
</evidence>
<keyword evidence="5 12" id="KW-0812">Transmembrane</keyword>
<dbReference type="FunFam" id="3.10.580.10:FF:000008">
    <property type="entry name" value="Integral membrane protein TerC"/>
    <property type="match status" value="1"/>
</dbReference>
<gene>
    <name evidence="16" type="primary">yoaE</name>
    <name evidence="15" type="ORF">D3J24_14405</name>
    <name evidence="14" type="ORF">EKI11_05260</name>
    <name evidence="18" type="ORF">F8625_04935</name>
    <name evidence="17" type="ORF">F8X11_07005</name>
    <name evidence="19" type="ORF">GFE54_10340</name>
    <name evidence="16" type="ORF">R347_12740</name>
</gene>
<dbReference type="Pfam" id="PF00571">
    <property type="entry name" value="CBS"/>
    <property type="match status" value="2"/>
</dbReference>
<dbReference type="EMBL" id="AAGJRX010000015">
    <property type="protein sequence ID" value="EBO8108812.1"/>
    <property type="molecule type" value="Genomic_DNA"/>
</dbReference>
<evidence type="ECO:0000256" key="3">
    <source>
        <dbReference type="ARBA" id="ARBA00022475"/>
    </source>
</evidence>
<dbReference type="SMART" id="SM01091">
    <property type="entry name" value="CorC_HlyC"/>
    <property type="match status" value="1"/>
</dbReference>
<evidence type="ECO:0000256" key="4">
    <source>
        <dbReference type="ARBA" id="ARBA00022519"/>
    </source>
</evidence>
<dbReference type="InterPro" id="IPR046342">
    <property type="entry name" value="CBS_dom_sf"/>
</dbReference>
<dbReference type="AlphaFoldDB" id="A0A601AYB3"/>
<dbReference type="CDD" id="cd04590">
    <property type="entry name" value="CBS_pair_CorC_HlyC_assoc"/>
    <property type="match status" value="1"/>
</dbReference>
<keyword evidence="3" id="KW-1003">Cell membrane</keyword>
<dbReference type="EMBL" id="AAMOUK010000014">
    <property type="protein sequence ID" value="EDJ5873580.1"/>
    <property type="molecule type" value="Genomic_DNA"/>
</dbReference>
<evidence type="ECO:0000256" key="12">
    <source>
        <dbReference type="SAM" id="Phobius"/>
    </source>
</evidence>
<comment type="caution">
    <text evidence="15">The sequence shown here is derived from an EMBL/GenBank/DDBJ whole genome shotgun (WGS) entry which is preliminary data.</text>
</comment>
<dbReference type="InterPro" id="IPR005496">
    <property type="entry name" value="Integral_membrane_TerC"/>
</dbReference>
<dbReference type="SUPFAM" id="SSF56176">
    <property type="entry name" value="FAD-binding/transporter-associated domain-like"/>
    <property type="match status" value="1"/>
</dbReference>
<dbReference type="PANTHER" id="PTHR22777">
    <property type="entry name" value="HEMOLYSIN-RELATED"/>
    <property type="match status" value="1"/>
</dbReference>
<proteinExistence type="inferred from homology"/>
<dbReference type="EMBL" id="AALHJN010000012">
    <property type="protein sequence ID" value="ECZ6527020.1"/>
    <property type="molecule type" value="Genomic_DNA"/>
</dbReference>
<feature type="transmembrane region" description="Helical" evidence="12">
    <location>
        <begin position="48"/>
        <end position="69"/>
    </location>
</feature>
<feature type="transmembrane region" description="Helical" evidence="12">
    <location>
        <begin position="213"/>
        <end position="231"/>
    </location>
</feature>
<reference evidence="16" key="1">
    <citation type="submission" date="2018-07" db="EMBL/GenBank/DDBJ databases">
        <authorList>
            <consortium name="GenomeTrakr network: Whole genome sequencing for foodborne pathogen traceback"/>
        </authorList>
    </citation>
    <scope>NUCLEOTIDE SEQUENCE</scope>
    <source>
        <strain evidence="16">FL_UFL-762</strain>
    </source>
</reference>
<accession>A0A601AYB3</accession>
<dbReference type="EMBL" id="AALHXZ010000004">
    <property type="protein sequence ID" value="ECZ8219667.1"/>
    <property type="molecule type" value="Genomic_DNA"/>
</dbReference>
<feature type="transmembrane region" description="Helical" evidence="12">
    <location>
        <begin position="81"/>
        <end position="101"/>
    </location>
</feature>
<evidence type="ECO:0000313" key="18">
    <source>
        <dbReference type="EMBL" id="ECZ8219667.1"/>
    </source>
</evidence>
<sequence>MELLMDPSIWVGLLTLVVLEIVLGIDNLVFIAILADKLPPKQRDKARLIGLSLALIMRLALLSIISWLVTLTKPLFTVWDFTFSGRDLIMLLGGIFLLFKATTELHERLENREHDTGHGKGYASFWVVVTQIVILDAVFSLDAVITAVGMVNHLPVMMAAVVIAMAVMLLASKPLTRFVNQHPTVVVLCLSFLLMIGLSLVAEGFGFHIPKGYLYAAIGFSIVIEVFNQIARRNFIRHQSTLPLRARTADAILRLMGGKRQTSTQHETDSPAAISVSEGAFAEEERYMINGVLTLASRSLRGIMTPRGEISWVDANLSVAEIRQQLLSSPHSLFPVCRGELDEIIGIVRAKELLVALEEGADVAAIAASSPAIVVPETLDPINLLGVLRRARGSFVIVTNEFGVVQGLVTPLDVLEAIAGEFPDADETPEIVADAEGWIVKGGTDLHALQQALEVDHLVNEEGDIATVAGLVIAANGHIPRVGDVIDVPPLRITIVEANDYRVDLVRIVKEQPAHDEEEERHTQESSL</sequence>
<evidence type="ECO:0000256" key="1">
    <source>
        <dbReference type="ARBA" id="ARBA00004429"/>
    </source>
</evidence>
<dbReference type="PANTHER" id="PTHR22777:SF15">
    <property type="entry name" value="UPF0053 INNER MEMBRANE PROTEIN YOAE"/>
    <property type="match status" value="1"/>
</dbReference>
<evidence type="ECO:0000313" key="15">
    <source>
        <dbReference type="EMBL" id="EBO8108812.1"/>
    </source>
</evidence>
<dbReference type="Gene3D" id="3.10.580.10">
    <property type="entry name" value="CBS-domain"/>
    <property type="match status" value="1"/>
</dbReference>
<evidence type="ECO:0000313" key="19">
    <source>
        <dbReference type="EMBL" id="EDJ5873580.1"/>
    </source>
</evidence>
<keyword evidence="8 11" id="KW-0129">CBS domain</keyword>
<dbReference type="InterPro" id="IPR005170">
    <property type="entry name" value="Transptr-assoc_dom"/>
</dbReference>
<keyword evidence="4" id="KW-0997">Cell inner membrane</keyword>
<dbReference type="EMBL" id="AACVGV010000007">
    <property type="protein sequence ID" value="EAM5477736.1"/>
    <property type="molecule type" value="Genomic_DNA"/>
</dbReference>
<keyword evidence="6" id="KW-0677">Repeat</keyword>
<feature type="domain" description="CBS" evidence="13">
    <location>
        <begin position="304"/>
        <end position="363"/>
    </location>
</feature>
<keyword evidence="9 12" id="KW-0472">Membrane</keyword>
<evidence type="ECO:0000313" key="14">
    <source>
        <dbReference type="EMBL" id="EAM5477736.1"/>
    </source>
</evidence>
<feature type="transmembrane region" description="Helical" evidence="12">
    <location>
        <begin position="184"/>
        <end position="207"/>
    </location>
</feature>
<protein>
    <recommendedName>
        <fullName evidence="10">UPF0053 inner membrane protein YoaE</fullName>
    </recommendedName>
</protein>
<evidence type="ECO:0000256" key="6">
    <source>
        <dbReference type="ARBA" id="ARBA00022737"/>
    </source>
</evidence>
<dbReference type="Gene3D" id="3.30.465.10">
    <property type="match status" value="1"/>
</dbReference>
<organism evidence="15">
    <name type="scientific">Salmonella enterica</name>
    <name type="common">Salmonella choleraesuis</name>
    <dbReference type="NCBI Taxonomy" id="28901"/>
    <lineage>
        <taxon>Bacteria</taxon>
        <taxon>Pseudomonadati</taxon>
        <taxon>Pseudomonadota</taxon>
        <taxon>Gammaproteobacteria</taxon>
        <taxon>Enterobacterales</taxon>
        <taxon>Enterobacteriaceae</taxon>
        <taxon>Salmonella</taxon>
    </lineage>
</organism>
<feature type="transmembrane region" description="Helical" evidence="12">
    <location>
        <begin position="12"/>
        <end position="36"/>
    </location>
</feature>
<name>A0A601AYB3_SALER</name>
<dbReference type="RefSeq" id="WP_001525065.1">
    <property type="nucleotide sequence ID" value="NZ_CP075127.1"/>
</dbReference>
<reference evidence="15" key="2">
    <citation type="submission" date="2018-09" db="EMBL/GenBank/DDBJ databases">
        <authorList>
            <consortium name="PulseNet: The National Subtyping Network for Foodborne Disease Surveillance"/>
            <person name="Tarr C.L."/>
            <person name="Trees E."/>
            <person name="Katz L.S."/>
            <person name="Carleton-Romer H.A."/>
            <person name="Stroika S."/>
            <person name="Kucerova Z."/>
            <person name="Roache K.F."/>
            <person name="Sabol A.L."/>
            <person name="Besser J."/>
            <person name="Gerner-Smidt P."/>
        </authorList>
    </citation>
    <scope>NUCLEOTIDE SEQUENCE</scope>
    <source>
        <strain evidence="15">PNUSAS051976</strain>
        <strain evidence="14">PNUSAS063856</strain>
        <strain evidence="18">PNUSAS096183</strain>
        <strain evidence="17">PNUSAS104097</strain>
        <strain evidence="19">PNUSAS111696</strain>
    </source>
</reference>
<comment type="subcellular location">
    <subcellularLocation>
        <location evidence="1">Cell inner membrane</location>
        <topology evidence="1">Multi-pass membrane protein</topology>
    </subcellularLocation>
</comment>
<evidence type="ECO:0000256" key="5">
    <source>
        <dbReference type="ARBA" id="ARBA00022692"/>
    </source>
</evidence>
<feature type="domain" description="CBS" evidence="13">
    <location>
        <begin position="368"/>
        <end position="427"/>
    </location>
</feature>
<dbReference type="Pfam" id="PF03741">
    <property type="entry name" value="TerC"/>
    <property type="match status" value="1"/>
</dbReference>
<evidence type="ECO:0000313" key="17">
    <source>
        <dbReference type="EMBL" id="ECZ6527020.1"/>
    </source>
</evidence>
<evidence type="ECO:0000256" key="8">
    <source>
        <dbReference type="ARBA" id="ARBA00023122"/>
    </source>
</evidence>
<evidence type="ECO:0000256" key="7">
    <source>
        <dbReference type="ARBA" id="ARBA00022989"/>
    </source>
</evidence>
<dbReference type="EMBL" id="AAGKBG010000008">
    <property type="protein sequence ID" value="EBO9232253.1"/>
    <property type="molecule type" value="Genomic_DNA"/>
</dbReference>
<dbReference type="Pfam" id="PF03471">
    <property type="entry name" value="CorC_HlyC"/>
    <property type="match status" value="1"/>
</dbReference>
<feature type="transmembrane region" description="Helical" evidence="12">
    <location>
        <begin position="154"/>
        <end position="172"/>
    </location>
</feature>
<dbReference type="SUPFAM" id="SSF54631">
    <property type="entry name" value="CBS-domain pair"/>
    <property type="match status" value="1"/>
</dbReference>
<evidence type="ECO:0000259" key="13">
    <source>
        <dbReference type="PROSITE" id="PS51371"/>
    </source>
</evidence>